<feature type="transmembrane region" description="Helical" evidence="6">
    <location>
        <begin position="180"/>
        <end position="199"/>
    </location>
</feature>
<feature type="transmembrane region" description="Helical" evidence="6">
    <location>
        <begin position="327"/>
        <end position="347"/>
    </location>
</feature>
<dbReference type="InterPro" id="IPR050833">
    <property type="entry name" value="Poly_Biosynth_Transport"/>
</dbReference>
<evidence type="ECO:0008006" key="9">
    <source>
        <dbReference type="Google" id="ProtNLM"/>
    </source>
</evidence>
<dbReference type="Pfam" id="PF13440">
    <property type="entry name" value="Polysacc_synt_3"/>
    <property type="match status" value="1"/>
</dbReference>
<evidence type="ECO:0000256" key="4">
    <source>
        <dbReference type="ARBA" id="ARBA00022989"/>
    </source>
</evidence>
<evidence type="ECO:0000313" key="8">
    <source>
        <dbReference type="Proteomes" id="UP000230759"/>
    </source>
</evidence>
<proteinExistence type="predicted"/>
<feature type="transmembrane region" description="Helical" evidence="6">
    <location>
        <begin position="220"/>
        <end position="238"/>
    </location>
</feature>
<dbReference type="PANTHER" id="PTHR30250">
    <property type="entry name" value="PST FAMILY PREDICTED COLANIC ACID TRANSPORTER"/>
    <property type="match status" value="1"/>
</dbReference>
<evidence type="ECO:0000256" key="3">
    <source>
        <dbReference type="ARBA" id="ARBA00022692"/>
    </source>
</evidence>
<feature type="transmembrane region" description="Helical" evidence="6">
    <location>
        <begin position="153"/>
        <end position="174"/>
    </location>
</feature>
<feature type="transmembrane region" description="Helical" evidence="6">
    <location>
        <begin position="47"/>
        <end position="68"/>
    </location>
</feature>
<dbReference type="EMBL" id="PCSV01000026">
    <property type="protein sequence ID" value="PIP57152.1"/>
    <property type="molecule type" value="Genomic_DNA"/>
</dbReference>
<evidence type="ECO:0000256" key="2">
    <source>
        <dbReference type="ARBA" id="ARBA00022475"/>
    </source>
</evidence>
<protein>
    <recommendedName>
        <fullName evidence="9">Polysaccharide biosynthesis protein C-terminal domain-containing protein</fullName>
    </recommendedName>
</protein>
<dbReference type="PANTHER" id="PTHR30250:SF11">
    <property type="entry name" value="O-ANTIGEN TRANSPORTER-RELATED"/>
    <property type="match status" value="1"/>
</dbReference>
<dbReference type="Proteomes" id="UP000230759">
    <property type="component" value="Unassembled WGS sequence"/>
</dbReference>
<keyword evidence="5 6" id="KW-0472">Membrane</keyword>
<feature type="transmembrane region" description="Helical" evidence="6">
    <location>
        <begin position="88"/>
        <end position="113"/>
    </location>
</feature>
<evidence type="ECO:0000256" key="6">
    <source>
        <dbReference type="SAM" id="Phobius"/>
    </source>
</evidence>
<comment type="caution">
    <text evidence="7">The sequence shown here is derived from an EMBL/GenBank/DDBJ whole genome shotgun (WGS) entry which is preliminary data.</text>
</comment>
<comment type="subcellular location">
    <subcellularLocation>
        <location evidence="1">Cell membrane</location>
        <topology evidence="1">Multi-pass membrane protein</topology>
    </subcellularLocation>
</comment>
<evidence type="ECO:0000256" key="1">
    <source>
        <dbReference type="ARBA" id="ARBA00004651"/>
    </source>
</evidence>
<feature type="transmembrane region" description="Helical" evidence="6">
    <location>
        <begin position="119"/>
        <end position="141"/>
    </location>
</feature>
<organism evidence="7 8">
    <name type="scientific">Candidatus Woesebacteria bacterium CG22_combo_CG10-13_8_21_14_all_45_10</name>
    <dbReference type="NCBI Taxonomy" id="1975060"/>
    <lineage>
        <taxon>Bacteria</taxon>
        <taxon>Candidatus Woeseibacteriota</taxon>
    </lineage>
</organism>
<keyword evidence="4 6" id="KW-1133">Transmembrane helix</keyword>
<keyword evidence="3 6" id="KW-0812">Transmembrane</keyword>
<sequence length="415" mass="45243">MRETITEIILTRTFKDSAVSTFGTVANGLLGVAYYILMARFLGPADYGAFSVAVAAIALIASVANIGIDTGILRFRGESKFLKLALRLKIISSLAVVILGWFLVPPLTLILFAKPELVVPLRLALLGVGTSLLFSFSTSALQALEKFWTWSFLNIFANAMRLISILVLLAVGGLGVVAGLYGYVGAPLVGFLVGFFFLPRFWQQKNENKVLKEFLNFNKWVAVFTLIAAVAARMDIFLTTRLLTLAQVGIYSVAVSLTGFISQIVLALASVVAPKLPRFTNHREAIVFLKKLQLFVLGLSVAGVPAGIIIGRILISRVYGSQYLASLAPFVILLFAQAVFLVSIPVHTSIFYYFSKPKVFVFVGALHLVLVSFLGWLLISRFGYVGAALTMLVGNIFNFIAPGIWVLKEFKKAQA</sequence>
<accession>A0A2H0BHJ7</accession>
<feature type="transmembrane region" description="Helical" evidence="6">
    <location>
        <begin position="21"/>
        <end position="41"/>
    </location>
</feature>
<dbReference type="GO" id="GO:0005886">
    <property type="term" value="C:plasma membrane"/>
    <property type="evidence" value="ECO:0007669"/>
    <property type="project" value="UniProtKB-SubCell"/>
</dbReference>
<feature type="transmembrane region" description="Helical" evidence="6">
    <location>
        <begin position="250"/>
        <end position="273"/>
    </location>
</feature>
<gene>
    <name evidence="7" type="ORF">COX04_01075</name>
</gene>
<name>A0A2H0BHJ7_9BACT</name>
<evidence type="ECO:0000313" key="7">
    <source>
        <dbReference type="EMBL" id="PIP57152.1"/>
    </source>
</evidence>
<reference evidence="7 8" key="1">
    <citation type="submission" date="2017-09" db="EMBL/GenBank/DDBJ databases">
        <title>Depth-based differentiation of microbial function through sediment-hosted aquifers and enrichment of novel symbionts in the deep terrestrial subsurface.</title>
        <authorList>
            <person name="Probst A.J."/>
            <person name="Ladd B."/>
            <person name="Jarett J.K."/>
            <person name="Geller-Mcgrath D.E."/>
            <person name="Sieber C.M."/>
            <person name="Emerson J.B."/>
            <person name="Anantharaman K."/>
            <person name="Thomas B.C."/>
            <person name="Malmstrom R."/>
            <person name="Stieglmeier M."/>
            <person name="Klingl A."/>
            <person name="Woyke T."/>
            <person name="Ryan C.M."/>
            <person name="Banfield J.F."/>
        </authorList>
    </citation>
    <scope>NUCLEOTIDE SEQUENCE [LARGE SCALE GENOMIC DNA]</scope>
    <source>
        <strain evidence="7">CG22_combo_CG10-13_8_21_14_all_45_10</strain>
    </source>
</reference>
<feature type="transmembrane region" description="Helical" evidence="6">
    <location>
        <begin position="294"/>
        <end position="315"/>
    </location>
</feature>
<keyword evidence="2" id="KW-1003">Cell membrane</keyword>
<feature type="transmembrane region" description="Helical" evidence="6">
    <location>
        <begin position="359"/>
        <end position="379"/>
    </location>
</feature>
<feature type="transmembrane region" description="Helical" evidence="6">
    <location>
        <begin position="385"/>
        <end position="407"/>
    </location>
</feature>
<evidence type="ECO:0000256" key="5">
    <source>
        <dbReference type="ARBA" id="ARBA00023136"/>
    </source>
</evidence>
<dbReference type="AlphaFoldDB" id="A0A2H0BHJ7"/>